<keyword evidence="3" id="KW-1185">Reference proteome</keyword>
<feature type="region of interest" description="Disordered" evidence="1">
    <location>
        <begin position="587"/>
        <end position="612"/>
    </location>
</feature>
<dbReference type="GeneID" id="94194990"/>
<feature type="region of interest" description="Disordered" evidence="1">
    <location>
        <begin position="338"/>
        <end position="360"/>
    </location>
</feature>
<evidence type="ECO:0000313" key="2">
    <source>
        <dbReference type="EMBL" id="GIX63509.1"/>
    </source>
</evidence>
<protein>
    <submittedName>
        <fullName evidence="2">Homeodomain-like containing protein</fullName>
    </submittedName>
</protein>
<sequence length="1030" mass="109483">MSSLWRSWVRSRHEKAHSGAGPPIKRPRRYLDMKTFRKFLQQQKTLDIEREKRAIAQAHAKPPPEGWGILEFLNAAGVGDGAEMIAESFGSWNAFISSTIEELYANNSMTNKQRRIIFKHITLYNHGMWPQSDDTDYIKAFQAQPLANEGKPWDAAADVELLRLAEHYDAEFGDPWLYVSWEMQRTMEDVQERYIELVTIPRCRSDKCEIAVTKAHRPLLMNRKFKLDPPFLYIVPSKENFPLTRIYRSREDRTPVEAKEVFSNKFQAYRRPGPQVSLVDVSLRNERPGDESGGGVAADQTGAREELVVGSRVALVGALLEGVVQALQLQEVRAAEKAAERGGDAGAVEGVGTGEDDEGDGVQRVTARSALLGGGELDAATRSHAEFRLCLGNGGTEVLHLLETLLQVTLVVLKRPRNHVAQVGQPSALGQELEEVVDVEQAARGVEDGGEGGAAAESGVAQDVAPQAAARENVRGTHGTLGGQVGVSLRERHLQSVLVHAAEALQHDEGDGPPRVGGGPGLEVAERYGQVAVGKVDAGGGQDAYEGGLRVQVGQKHDVAAPEKGASCVVVRGVAGEEEPLHHAEGVGQEAAAVHHQREHGDGEEDFGVHPAEGGALEELGDVHEEERGEAQDEGVALLAGRHLEQLAERALDVPAADQLQGDVLEHGGFLAFLQKVEADVLDVGVAGLDLAVETGGLDVVAALVEVVRPLQEDAVALARGFAAGEGIVDVALQQVVLPDVVGLVLDRYFEEALFGVQPDFAGEGVERQAVHLAEGGVRQGQRGDLLAHDGVYDGYVVFEEEEERVVDHHRAAGDLVGGPPQKGGPAVAQLGLVQGGERSLWTQRVGDDAGREGQAALGVVGHAVRHVDVDDAGGVGPEEVVAAVAPLGDQDVAVGADQRHFVAQRRGARLVVFGEGVVQRGSPEELVEALGGERHHHVGAAPLVYDGHDADVQHGLASGELVLGPEGEACLAVVDAALDEGASLRAQQEGACEVLAGGVGEAGGAHEAPVQAGQRDEVRALEVGVPVVS</sequence>
<evidence type="ECO:0000256" key="1">
    <source>
        <dbReference type="SAM" id="MobiDB-lite"/>
    </source>
</evidence>
<keyword evidence="2" id="KW-0238">DNA-binding</keyword>
<keyword evidence="2" id="KW-0371">Homeobox</keyword>
<reference evidence="2 3" key="1">
    <citation type="submission" date="2021-06" db="EMBL/GenBank/DDBJ databases">
        <title>Genome sequence of Babesia caballi.</title>
        <authorList>
            <person name="Yamagishi J."/>
            <person name="Kidaka T."/>
            <person name="Ochi A."/>
        </authorList>
    </citation>
    <scope>NUCLEOTIDE SEQUENCE [LARGE SCALE GENOMIC DNA]</scope>
    <source>
        <strain evidence="2">USDA-D6B2</strain>
    </source>
</reference>
<dbReference type="RefSeq" id="XP_067715578.1">
    <property type="nucleotide sequence ID" value="XM_067859477.1"/>
</dbReference>
<organism evidence="2 3">
    <name type="scientific">Babesia caballi</name>
    <dbReference type="NCBI Taxonomy" id="5871"/>
    <lineage>
        <taxon>Eukaryota</taxon>
        <taxon>Sar</taxon>
        <taxon>Alveolata</taxon>
        <taxon>Apicomplexa</taxon>
        <taxon>Aconoidasida</taxon>
        <taxon>Piroplasmida</taxon>
        <taxon>Babesiidae</taxon>
        <taxon>Babesia</taxon>
    </lineage>
</organism>
<name>A0AAV4LYC7_BABCB</name>
<accession>A0AAV4LYC7</accession>
<dbReference type="GO" id="GO:0003677">
    <property type="term" value="F:DNA binding"/>
    <property type="evidence" value="ECO:0007669"/>
    <property type="project" value="UniProtKB-KW"/>
</dbReference>
<dbReference type="Proteomes" id="UP001497744">
    <property type="component" value="Unassembled WGS sequence"/>
</dbReference>
<evidence type="ECO:0000313" key="3">
    <source>
        <dbReference type="Proteomes" id="UP001497744"/>
    </source>
</evidence>
<proteinExistence type="predicted"/>
<dbReference type="EMBL" id="BPLF01000002">
    <property type="protein sequence ID" value="GIX63509.1"/>
    <property type="molecule type" value="Genomic_DNA"/>
</dbReference>
<comment type="caution">
    <text evidence="2">The sequence shown here is derived from an EMBL/GenBank/DDBJ whole genome shotgun (WGS) entry which is preliminary data.</text>
</comment>
<gene>
    <name evidence="2" type="ORF">BcabD6B2_29440</name>
</gene>
<dbReference type="AlphaFoldDB" id="A0AAV4LYC7"/>